<dbReference type="OrthoDB" id="10514844at2759"/>
<organism evidence="1 2">
    <name type="scientific">Collybiopsis confluens</name>
    <dbReference type="NCBI Taxonomy" id="2823264"/>
    <lineage>
        <taxon>Eukaryota</taxon>
        <taxon>Fungi</taxon>
        <taxon>Dikarya</taxon>
        <taxon>Basidiomycota</taxon>
        <taxon>Agaricomycotina</taxon>
        <taxon>Agaricomycetes</taxon>
        <taxon>Agaricomycetidae</taxon>
        <taxon>Agaricales</taxon>
        <taxon>Marasmiineae</taxon>
        <taxon>Omphalotaceae</taxon>
        <taxon>Collybiopsis</taxon>
    </lineage>
</organism>
<sequence length="197" mass="21589">MLFEMSNPMDVEDSSSHFLGSLDGDLPALRNLVDQPSGMLWEPTPSHSLMLPGESMEMPLEFISVAERRRSDPRHQSICYRYLNAAEEVPHGMRVSLIAATTTTELAVVEPIYTMLFDVGALSGSFSVLSTQKLRPSPLTLKSASPIKRSNLLPSPPLSPLSFGSPRLNSIDPRYTVSPHSLPTSPRWAGQNLPAFA</sequence>
<evidence type="ECO:0000313" key="2">
    <source>
        <dbReference type="Proteomes" id="UP000518752"/>
    </source>
</evidence>
<name>A0A8H5HAH9_9AGAR</name>
<proteinExistence type="predicted"/>
<accession>A0A8H5HAH9</accession>
<dbReference type="AlphaFoldDB" id="A0A8H5HAH9"/>
<dbReference type="Proteomes" id="UP000518752">
    <property type="component" value="Unassembled WGS sequence"/>
</dbReference>
<comment type="caution">
    <text evidence="1">The sequence shown here is derived from an EMBL/GenBank/DDBJ whole genome shotgun (WGS) entry which is preliminary data.</text>
</comment>
<keyword evidence="2" id="KW-1185">Reference proteome</keyword>
<gene>
    <name evidence="1" type="ORF">D9757_009191</name>
</gene>
<dbReference type="EMBL" id="JAACJN010000068">
    <property type="protein sequence ID" value="KAF5379615.1"/>
    <property type="molecule type" value="Genomic_DNA"/>
</dbReference>
<evidence type="ECO:0000313" key="1">
    <source>
        <dbReference type="EMBL" id="KAF5379615.1"/>
    </source>
</evidence>
<protein>
    <submittedName>
        <fullName evidence="1">Uncharacterized protein</fullName>
    </submittedName>
</protein>
<reference evidence="1 2" key="1">
    <citation type="journal article" date="2020" name="ISME J.">
        <title>Uncovering the hidden diversity of litter-decomposition mechanisms in mushroom-forming fungi.</title>
        <authorList>
            <person name="Floudas D."/>
            <person name="Bentzer J."/>
            <person name="Ahren D."/>
            <person name="Johansson T."/>
            <person name="Persson P."/>
            <person name="Tunlid A."/>
        </authorList>
    </citation>
    <scope>NUCLEOTIDE SEQUENCE [LARGE SCALE GENOMIC DNA]</scope>
    <source>
        <strain evidence="1 2">CBS 406.79</strain>
    </source>
</reference>